<dbReference type="GeneID" id="61386766"/>
<protein>
    <submittedName>
        <fullName evidence="1">Uncharacterized protein</fullName>
    </submittedName>
</protein>
<organism evidence="1">
    <name type="scientific">Pluralibacter gergoviae</name>
    <name type="common">Enterobacter gergoviae</name>
    <dbReference type="NCBI Taxonomy" id="61647"/>
    <lineage>
        <taxon>Bacteria</taxon>
        <taxon>Pseudomonadati</taxon>
        <taxon>Pseudomonadota</taxon>
        <taxon>Gammaproteobacteria</taxon>
        <taxon>Enterobacterales</taxon>
        <taxon>Enterobacteriaceae</taxon>
        <taxon>Pluralibacter</taxon>
    </lineage>
</organism>
<accession>A0AAI9DL62</accession>
<comment type="caution">
    <text evidence="1">The sequence shown here is derived from an EMBL/GenBank/DDBJ whole genome shotgun (WGS) entry which is preliminary data.</text>
</comment>
<name>A0AAI9DL62_PLUGE</name>
<evidence type="ECO:0000313" key="1">
    <source>
        <dbReference type="EMBL" id="EML1471770.1"/>
    </source>
</evidence>
<dbReference type="EMBL" id="ABLOKC030000012">
    <property type="protein sequence ID" value="EML1471770.1"/>
    <property type="molecule type" value="Genomic_DNA"/>
</dbReference>
<evidence type="ECO:0000313" key="2">
    <source>
        <dbReference type="EMBL" id="MDQ2307714.1"/>
    </source>
</evidence>
<dbReference type="EMBL" id="JAVDNV010000001">
    <property type="protein sequence ID" value="MDQ2307714.1"/>
    <property type="molecule type" value="Genomic_DNA"/>
</dbReference>
<reference evidence="1" key="2">
    <citation type="submission" date="2024-02" db="EMBL/GenBank/DDBJ databases">
        <authorList>
            <consortium name="Clinical and Environmental Microbiology Branch: Whole genome sequencing antimicrobial resistance pathogens in the healthcare setting"/>
        </authorList>
    </citation>
    <scope>NUCLEOTIDE SEQUENCE</scope>
    <source>
        <strain evidence="1">2021DK-00143</strain>
    </source>
</reference>
<dbReference type="RefSeq" id="WP_155407595.1">
    <property type="nucleotide sequence ID" value="NZ_CACVCI010000001.1"/>
</dbReference>
<dbReference type="Proteomes" id="UP001236270">
    <property type="component" value="Unassembled WGS sequence"/>
</dbReference>
<reference evidence="2" key="1">
    <citation type="submission" date="2023-08" db="EMBL/GenBank/DDBJ databases">
        <title>WGS of pathogenic bacterial species, Los Angeles County Public Health Laboratories.</title>
        <authorList>
            <person name="Garrigues J.M."/>
            <person name="Green N.M."/>
        </authorList>
    </citation>
    <scope>NUCLEOTIDE SEQUENCE</scope>
    <source>
        <strain evidence="2">LACPHL-BACT-2023-00068</strain>
    </source>
</reference>
<gene>
    <name evidence="1" type="ORF">QEG54_002509</name>
    <name evidence="2" type="ORF">RBJ30_01165</name>
</gene>
<proteinExistence type="predicted"/>
<dbReference type="AlphaFoldDB" id="A0AAI9DL62"/>
<sequence>MIARQAASLAKDLKIIAKSMISRTHYSAANFHFKNEFRALPALFIRRPRAGVI</sequence>